<protein>
    <submittedName>
        <fullName evidence="2">Uncharacterized protein</fullName>
    </submittedName>
</protein>
<dbReference type="RefSeq" id="WP_054581143.1">
    <property type="nucleotide sequence ID" value="NZ_CP012808.1"/>
</dbReference>
<gene>
    <name evidence="2" type="ORF">AOY20_06675</name>
</gene>
<accession>A0A0N9W2M6</accession>
<feature type="chain" id="PRO_5006039789" evidence="1">
    <location>
        <begin position="22"/>
        <end position="98"/>
    </location>
</feature>
<dbReference type="Proteomes" id="UP000064939">
    <property type="component" value="Chromosome"/>
</dbReference>
<dbReference type="STRING" id="1324350.AOY20_06675"/>
<feature type="signal peptide" evidence="1">
    <location>
        <begin position="1"/>
        <end position="21"/>
    </location>
</feature>
<sequence>MKKLISTLLLITIVIPISAIANPAAQQVPVNNGQVTLESPRTGIQYTIPNPDQRSVVMQTQAIEAANSVTADRIIASNPALSIESQEQAKQALVNLTK</sequence>
<dbReference type="EMBL" id="CP012808">
    <property type="protein sequence ID" value="ALH95249.1"/>
    <property type="molecule type" value="Genomic_DNA"/>
</dbReference>
<dbReference type="KEGG" id="aei:AOY20_06675"/>
<keyword evidence="1" id="KW-0732">Signal</keyword>
<evidence type="ECO:0000313" key="2">
    <source>
        <dbReference type="EMBL" id="ALH95249.1"/>
    </source>
</evidence>
<reference evidence="2 3" key="1">
    <citation type="journal article" date="2015" name="Int. J. Syst. Evol. Microbiol.">
        <title>Acinetobacter equi sp. nov. isolated from horse faeces.</title>
        <authorList>
            <person name="Poppel M.T."/>
            <person name="Skiebe E."/>
            <person name="Laue M."/>
            <person name="Bergmann H."/>
            <person name="Ebersberger I."/>
            <person name="Garn T."/>
            <person name="Fruth A."/>
            <person name="Baumgardt S."/>
            <person name="Busse H.J."/>
            <person name="Wilharm G."/>
        </authorList>
    </citation>
    <scope>NUCLEOTIDE SEQUENCE [LARGE SCALE GENOMIC DNA]</scope>
    <source>
        <strain evidence="2 3">114</strain>
    </source>
</reference>
<evidence type="ECO:0000256" key="1">
    <source>
        <dbReference type="SAM" id="SignalP"/>
    </source>
</evidence>
<name>A0A0N9W2M6_9GAMM</name>
<dbReference type="AlphaFoldDB" id="A0A0N9W2M6"/>
<proteinExistence type="predicted"/>
<dbReference type="OrthoDB" id="6695178at2"/>
<evidence type="ECO:0000313" key="3">
    <source>
        <dbReference type="Proteomes" id="UP000064939"/>
    </source>
</evidence>
<organism evidence="2 3">
    <name type="scientific">Acinetobacter equi</name>
    <dbReference type="NCBI Taxonomy" id="1324350"/>
    <lineage>
        <taxon>Bacteria</taxon>
        <taxon>Pseudomonadati</taxon>
        <taxon>Pseudomonadota</taxon>
        <taxon>Gammaproteobacteria</taxon>
        <taxon>Moraxellales</taxon>
        <taxon>Moraxellaceae</taxon>
        <taxon>Acinetobacter</taxon>
    </lineage>
</organism>
<keyword evidence="3" id="KW-1185">Reference proteome</keyword>